<feature type="region of interest" description="Disordered" evidence="6">
    <location>
        <begin position="149"/>
        <end position="177"/>
    </location>
</feature>
<evidence type="ECO:0000256" key="6">
    <source>
        <dbReference type="SAM" id="MobiDB-lite"/>
    </source>
</evidence>
<evidence type="ECO:0000256" key="4">
    <source>
        <dbReference type="ARBA" id="ARBA00022517"/>
    </source>
</evidence>
<evidence type="ECO:0000256" key="2">
    <source>
        <dbReference type="ARBA" id="ARBA00010740"/>
    </source>
</evidence>
<dbReference type="RefSeq" id="WP_123629749.1">
    <property type="nucleotide sequence ID" value="NZ_AYKH01000001.1"/>
</dbReference>
<evidence type="ECO:0000256" key="1">
    <source>
        <dbReference type="ARBA" id="ARBA00002868"/>
    </source>
</evidence>
<sequence>MYEPGTLAHHVDYRRLATQRREVSGAITLGRLPRVAAVCARRPGEDDEVEAELRFFEDAQRRVRVEGSIRTTLTLICQRCLRDYAQAMDAPIAGVVVGSDEAAANVPRADEPVLAEGDTLDLHALISDELLLALPSVGRCERADCCSRHAAEPEAPAPEADERQFPFAGLDRLTRDD</sequence>
<gene>
    <name evidence="7" type="ORF">SAOR_00525</name>
</gene>
<keyword evidence="4" id="KW-0690">Ribosome biogenesis</keyword>
<dbReference type="InterPro" id="IPR003772">
    <property type="entry name" value="YceD"/>
</dbReference>
<evidence type="ECO:0000256" key="5">
    <source>
        <dbReference type="ARBA" id="ARBA00031841"/>
    </source>
</evidence>
<evidence type="ECO:0000313" key="7">
    <source>
        <dbReference type="EMBL" id="ROO30576.1"/>
    </source>
</evidence>
<dbReference type="EMBL" id="AYKH01000001">
    <property type="protein sequence ID" value="ROO30576.1"/>
    <property type="molecule type" value="Genomic_DNA"/>
</dbReference>
<dbReference type="PANTHER" id="PTHR38099">
    <property type="entry name" value="LARGE RIBOSOMAL RNA SUBUNIT ACCUMULATION PROTEIN YCED"/>
    <property type="match status" value="1"/>
</dbReference>
<dbReference type="AlphaFoldDB" id="A0A423PYA7"/>
<evidence type="ECO:0000313" key="8">
    <source>
        <dbReference type="Proteomes" id="UP000283993"/>
    </source>
</evidence>
<dbReference type="InterPro" id="IPR039255">
    <property type="entry name" value="YceD_bac"/>
</dbReference>
<dbReference type="PANTHER" id="PTHR38099:SF1">
    <property type="entry name" value="LARGE RIBOSOMAL RNA SUBUNIT ACCUMULATION PROTEIN YCED"/>
    <property type="match status" value="1"/>
</dbReference>
<dbReference type="GO" id="GO:0005829">
    <property type="term" value="C:cytosol"/>
    <property type="evidence" value="ECO:0007669"/>
    <property type="project" value="TreeGrafter"/>
</dbReference>
<accession>A0A423PYA7</accession>
<comment type="function">
    <text evidence="1">Plays a role in synthesis, processing and/or stability of 23S rRNA.</text>
</comment>
<proteinExistence type="inferred from homology"/>
<protein>
    <recommendedName>
        <fullName evidence="3">Large ribosomal RNA subunit accumulation protein YceD</fullName>
    </recommendedName>
    <alternativeName>
        <fullName evidence="5">23S rRNA accumulation protein YceD</fullName>
    </alternativeName>
</protein>
<organism evidence="7 8">
    <name type="scientific">Salinisphaera orenii MK-B5</name>
    <dbReference type="NCBI Taxonomy" id="856730"/>
    <lineage>
        <taxon>Bacteria</taxon>
        <taxon>Pseudomonadati</taxon>
        <taxon>Pseudomonadota</taxon>
        <taxon>Gammaproteobacteria</taxon>
        <taxon>Salinisphaerales</taxon>
        <taxon>Salinisphaeraceae</taxon>
        <taxon>Salinisphaera</taxon>
    </lineage>
</organism>
<evidence type="ECO:0000256" key="3">
    <source>
        <dbReference type="ARBA" id="ARBA00015716"/>
    </source>
</evidence>
<dbReference type="Pfam" id="PF02620">
    <property type="entry name" value="YceD"/>
    <property type="match status" value="1"/>
</dbReference>
<name>A0A423PYA7_9GAMM</name>
<dbReference type="Proteomes" id="UP000283993">
    <property type="component" value="Unassembled WGS sequence"/>
</dbReference>
<keyword evidence="8" id="KW-1185">Reference proteome</keyword>
<reference evidence="7 8" key="1">
    <citation type="submission" date="2013-10" db="EMBL/GenBank/DDBJ databases">
        <title>Salinisphaera orenii MK-B5 Genome Sequencing.</title>
        <authorList>
            <person name="Lai Q."/>
            <person name="Li C."/>
            <person name="Shao Z."/>
        </authorList>
    </citation>
    <scope>NUCLEOTIDE SEQUENCE [LARGE SCALE GENOMIC DNA]</scope>
    <source>
        <strain evidence="7 8">MK-B5</strain>
    </source>
</reference>
<comment type="caution">
    <text evidence="7">The sequence shown here is derived from an EMBL/GenBank/DDBJ whole genome shotgun (WGS) entry which is preliminary data.</text>
</comment>
<dbReference type="GO" id="GO:0042254">
    <property type="term" value="P:ribosome biogenesis"/>
    <property type="evidence" value="ECO:0007669"/>
    <property type="project" value="UniProtKB-KW"/>
</dbReference>
<comment type="similarity">
    <text evidence="2">Belongs to the DUF177 domain family.</text>
</comment>